<dbReference type="RefSeq" id="WP_369330660.1">
    <property type="nucleotide sequence ID" value="NZ_JAULBC010000005.1"/>
</dbReference>
<keyword evidence="1" id="KW-0472">Membrane</keyword>
<comment type="caution">
    <text evidence="2">The sequence shown here is derived from an EMBL/GenBank/DDBJ whole genome shotgun (WGS) entry which is preliminary data.</text>
</comment>
<evidence type="ECO:0000313" key="2">
    <source>
        <dbReference type="EMBL" id="MEX6689254.1"/>
    </source>
</evidence>
<keyword evidence="1" id="KW-0812">Transmembrane</keyword>
<keyword evidence="1" id="KW-1133">Transmembrane helix</keyword>
<sequence length="128" mass="14791">MQTSDYYFIGACLLGSITGIAGCIKMIKHVRSKELEREIWKFRKTASLHIMHFGGDAEMLSLLRDIEILEREIELLSRQEVNVVHKTKLFHPKKPSGKLEMKNAQITNSKSIEYKVQESLEQLNLCWA</sequence>
<organism evidence="2 3">
    <name type="scientific">Danxiaibacter flavus</name>
    <dbReference type="NCBI Taxonomy" id="3049108"/>
    <lineage>
        <taxon>Bacteria</taxon>
        <taxon>Pseudomonadati</taxon>
        <taxon>Bacteroidota</taxon>
        <taxon>Chitinophagia</taxon>
        <taxon>Chitinophagales</taxon>
        <taxon>Chitinophagaceae</taxon>
        <taxon>Danxiaibacter</taxon>
    </lineage>
</organism>
<evidence type="ECO:0000313" key="3">
    <source>
        <dbReference type="Proteomes" id="UP001560573"/>
    </source>
</evidence>
<feature type="transmembrane region" description="Helical" evidence="1">
    <location>
        <begin position="6"/>
        <end position="27"/>
    </location>
</feature>
<protein>
    <submittedName>
        <fullName evidence="2">Uncharacterized protein</fullName>
    </submittedName>
</protein>
<reference evidence="2 3" key="1">
    <citation type="submission" date="2023-07" db="EMBL/GenBank/DDBJ databases">
        <authorList>
            <person name="Lian W.-H."/>
        </authorList>
    </citation>
    <scope>NUCLEOTIDE SEQUENCE [LARGE SCALE GENOMIC DNA]</scope>
    <source>
        <strain evidence="2 3">SYSU DXS3180</strain>
    </source>
</reference>
<gene>
    <name evidence="2" type="ORF">QTN47_17220</name>
</gene>
<dbReference type="Proteomes" id="UP001560573">
    <property type="component" value="Unassembled WGS sequence"/>
</dbReference>
<evidence type="ECO:0000256" key="1">
    <source>
        <dbReference type="SAM" id="Phobius"/>
    </source>
</evidence>
<keyword evidence="3" id="KW-1185">Reference proteome</keyword>
<name>A0ABV3ZLB8_9BACT</name>
<proteinExistence type="predicted"/>
<accession>A0ABV3ZLB8</accession>
<dbReference type="EMBL" id="JAULBC010000005">
    <property type="protein sequence ID" value="MEX6689254.1"/>
    <property type="molecule type" value="Genomic_DNA"/>
</dbReference>